<evidence type="ECO:0008006" key="4">
    <source>
        <dbReference type="Google" id="ProtNLM"/>
    </source>
</evidence>
<organism evidence="2 3">
    <name type="scientific">Methanosarcina siciliae HI350</name>
    <dbReference type="NCBI Taxonomy" id="1434119"/>
    <lineage>
        <taxon>Archaea</taxon>
        <taxon>Methanobacteriati</taxon>
        <taxon>Methanobacteriota</taxon>
        <taxon>Stenosarchaea group</taxon>
        <taxon>Methanomicrobia</taxon>
        <taxon>Methanosarcinales</taxon>
        <taxon>Methanosarcinaceae</taxon>
        <taxon>Methanosarcina</taxon>
    </lineage>
</organism>
<evidence type="ECO:0000313" key="3">
    <source>
        <dbReference type="Proteomes" id="UP000033092"/>
    </source>
</evidence>
<protein>
    <recommendedName>
        <fullName evidence="4">Signal peptidase I</fullName>
    </recommendedName>
</protein>
<proteinExistence type="predicted"/>
<dbReference type="KEGG" id="msz:MSSIH_3071"/>
<keyword evidence="1" id="KW-0472">Membrane</keyword>
<keyword evidence="1" id="KW-0812">Transmembrane</keyword>
<dbReference type="EMBL" id="CP009507">
    <property type="protein sequence ID" value="AKB33761.1"/>
    <property type="molecule type" value="Genomic_DNA"/>
</dbReference>
<dbReference type="AlphaFoldDB" id="A0A0E3LBH1"/>
<keyword evidence="1" id="KW-1133">Transmembrane helix</keyword>
<dbReference type="PATRIC" id="fig|1434119.4.peg.4005"/>
<name>A0A0E3LBH1_9EURY</name>
<dbReference type="Proteomes" id="UP000033092">
    <property type="component" value="Chromosome"/>
</dbReference>
<accession>A0A0E3LBH1</accession>
<dbReference type="HOGENOM" id="CLU_2645982_0_0_2"/>
<evidence type="ECO:0000256" key="1">
    <source>
        <dbReference type="SAM" id="Phobius"/>
    </source>
</evidence>
<evidence type="ECO:0000313" key="2">
    <source>
        <dbReference type="EMBL" id="AKB33761.1"/>
    </source>
</evidence>
<gene>
    <name evidence="2" type="ORF">MSSIH_3071</name>
</gene>
<feature type="transmembrane region" description="Helical" evidence="1">
    <location>
        <begin position="38"/>
        <end position="62"/>
    </location>
</feature>
<sequence length="76" mass="8399">MDEGYVTQGDAYPRPDDFIVAPEDVVGVMFFKIPYIGALVRFAGTVEGLLVLVILPALILILQEVSEITSQMKEQK</sequence>
<reference evidence="2 3" key="1">
    <citation type="submission" date="2014-07" db="EMBL/GenBank/DDBJ databases">
        <title>Methanogenic archaea and the global carbon cycle.</title>
        <authorList>
            <person name="Henriksen J.R."/>
            <person name="Luke J."/>
            <person name="Reinhart S."/>
            <person name="Benedict M.N."/>
            <person name="Youngblut N.D."/>
            <person name="Metcalf M.E."/>
            <person name="Whitaker R.J."/>
            <person name="Metcalf W.W."/>
        </authorList>
    </citation>
    <scope>NUCLEOTIDE SEQUENCE [LARGE SCALE GENOMIC DNA]</scope>
    <source>
        <strain evidence="2 3">HI350</strain>
    </source>
</reference>